<dbReference type="AlphaFoldDB" id="A0A087LV01"/>
<evidence type="ECO:0000313" key="3">
    <source>
        <dbReference type="Proteomes" id="UP000028981"/>
    </source>
</evidence>
<dbReference type="OrthoDB" id="5638848at2"/>
<gene>
    <name evidence="2" type="ORF">JP75_24660</name>
</gene>
<proteinExistence type="predicted"/>
<dbReference type="Proteomes" id="UP000028981">
    <property type="component" value="Unassembled WGS sequence"/>
</dbReference>
<dbReference type="Pfam" id="PF13521">
    <property type="entry name" value="AAA_28"/>
    <property type="match status" value="1"/>
</dbReference>
<dbReference type="STRING" id="46914.JP75_24660"/>
<protein>
    <submittedName>
        <fullName evidence="2">ATPase</fullName>
    </submittedName>
</protein>
<reference evidence="2 3" key="1">
    <citation type="submission" date="2014-08" db="EMBL/GenBank/DDBJ databases">
        <authorList>
            <person name="Hassan Y.I."/>
            <person name="Lepp D."/>
            <person name="Zhou T."/>
        </authorList>
    </citation>
    <scope>NUCLEOTIDE SEQUENCE [LARGE SCALE GENOMIC DNA]</scope>
    <source>
        <strain evidence="2 3">IFO13584</strain>
    </source>
</reference>
<evidence type="ECO:0000259" key="1">
    <source>
        <dbReference type="Pfam" id="PF13521"/>
    </source>
</evidence>
<feature type="domain" description="NadR/Ttd14 AAA" evidence="1">
    <location>
        <begin position="5"/>
        <end position="166"/>
    </location>
</feature>
<accession>A0A087LV01</accession>
<sequence>MDRFIIISGCSGGGKSTLLEELSRRGFSVIEEPGRRIVASELAGDGTALPWVDAEAFLLRAIALSLEDLERARALPGLVFFDRGLLDAASGLGEMTGEPVLRRYGDEWRFNPTVFLTPPWPEIYRQDAERQHGLEAAIVEYERLLRDYPALGYEVVELPKISVAERADFVLDRLRRSGLTS</sequence>
<dbReference type="InterPro" id="IPR038727">
    <property type="entry name" value="NadR/Ttd14_AAA_dom"/>
</dbReference>
<keyword evidence="3" id="KW-1185">Reference proteome</keyword>
<comment type="caution">
    <text evidence="2">The sequence shown here is derived from an EMBL/GenBank/DDBJ whole genome shotgun (WGS) entry which is preliminary data.</text>
</comment>
<dbReference type="InterPro" id="IPR027417">
    <property type="entry name" value="P-loop_NTPase"/>
</dbReference>
<evidence type="ECO:0000313" key="2">
    <source>
        <dbReference type="EMBL" id="KFL28454.1"/>
    </source>
</evidence>
<dbReference type="SUPFAM" id="SSF52540">
    <property type="entry name" value="P-loop containing nucleoside triphosphate hydrolases"/>
    <property type="match status" value="1"/>
</dbReference>
<organism evidence="2 3">
    <name type="scientific">Devosia riboflavina</name>
    <dbReference type="NCBI Taxonomy" id="46914"/>
    <lineage>
        <taxon>Bacteria</taxon>
        <taxon>Pseudomonadati</taxon>
        <taxon>Pseudomonadota</taxon>
        <taxon>Alphaproteobacteria</taxon>
        <taxon>Hyphomicrobiales</taxon>
        <taxon>Devosiaceae</taxon>
        <taxon>Devosia</taxon>
    </lineage>
</organism>
<dbReference type="Gene3D" id="3.40.50.300">
    <property type="entry name" value="P-loop containing nucleotide triphosphate hydrolases"/>
    <property type="match status" value="1"/>
</dbReference>
<name>A0A087LV01_9HYPH</name>
<dbReference type="RefSeq" id="WP_035087524.1">
    <property type="nucleotide sequence ID" value="NZ_JQGC01000035.1"/>
</dbReference>
<dbReference type="EMBL" id="JQGC01000035">
    <property type="protein sequence ID" value="KFL28454.1"/>
    <property type="molecule type" value="Genomic_DNA"/>
</dbReference>